<gene>
    <name evidence="1" type="ORF">MSG28_008238</name>
</gene>
<protein>
    <submittedName>
        <fullName evidence="1">Uncharacterized protein</fullName>
    </submittedName>
</protein>
<evidence type="ECO:0000313" key="1">
    <source>
        <dbReference type="EMBL" id="KAI8421157.1"/>
    </source>
</evidence>
<accession>A0ACC0JAL8</accession>
<comment type="caution">
    <text evidence="1">The sequence shown here is derived from an EMBL/GenBank/DDBJ whole genome shotgun (WGS) entry which is preliminary data.</text>
</comment>
<keyword evidence="2" id="KW-1185">Reference proteome</keyword>
<proteinExistence type="predicted"/>
<sequence>MDRNRSVVDQKNLDPLVHFKHLTSLIADDNPITENCVLPPLPRLQLLWVNYCKIASLYPWVEKLKESCPNLQYLCLMGNPAAPSYLNGGNFYDYLQYRLFVISQFPSLSHLDDRKVTEDQKSEAQRLYRRPFFERIVKPNSGGISQLMQTSVSWSSVQNKISSLWGKDKQDNRNLLI</sequence>
<evidence type="ECO:0000313" key="2">
    <source>
        <dbReference type="Proteomes" id="UP001064048"/>
    </source>
</evidence>
<name>A0ACC0JAL8_CHOFU</name>
<dbReference type="Proteomes" id="UP001064048">
    <property type="component" value="Chromosome 13"/>
</dbReference>
<dbReference type="EMBL" id="CM046113">
    <property type="protein sequence ID" value="KAI8421157.1"/>
    <property type="molecule type" value="Genomic_DNA"/>
</dbReference>
<reference evidence="1 2" key="1">
    <citation type="journal article" date="2022" name="Genome Biol. Evol.">
        <title>The Spruce Budworm Genome: Reconstructing the Evolutionary History of Antifreeze Proteins.</title>
        <authorList>
            <person name="Beliveau C."/>
            <person name="Gagne P."/>
            <person name="Picq S."/>
            <person name="Vernygora O."/>
            <person name="Keeling C.I."/>
            <person name="Pinkney K."/>
            <person name="Doucet D."/>
            <person name="Wen F."/>
            <person name="Johnston J.S."/>
            <person name="Maaroufi H."/>
            <person name="Boyle B."/>
            <person name="Laroche J."/>
            <person name="Dewar K."/>
            <person name="Juretic N."/>
            <person name="Blackburn G."/>
            <person name="Nisole A."/>
            <person name="Brunet B."/>
            <person name="Brandao M."/>
            <person name="Lumley L."/>
            <person name="Duan J."/>
            <person name="Quan G."/>
            <person name="Lucarotti C.J."/>
            <person name="Roe A.D."/>
            <person name="Sperling F.A.H."/>
            <person name="Levesque R.C."/>
            <person name="Cusson M."/>
        </authorList>
    </citation>
    <scope>NUCLEOTIDE SEQUENCE [LARGE SCALE GENOMIC DNA]</scope>
    <source>
        <strain evidence="1">Glfc:IPQL:Cfum</strain>
    </source>
</reference>
<organism evidence="1 2">
    <name type="scientific">Choristoneura fumiferana</name>
    <name type="common">Spruce budworm moth</name>
    <name type="synonym">Archips fumiferana</name>
    <dbReference type="NCBI Taxonomy" id="7141"/>
    <lineage>
        <taxon>Eukaryota</taxon>
        <taxon>Metazoa</taxon>
        <taxon>Ecdysozoa</taxon>
        <taxon>Arthropoda</taxon>
        <taxon>Hexapoda</taxon>
        <taxon>Insecta</taxon>
        <taxon>Pterygota</taxon>
        <taxon>Neoptera</taxon>
        <taxon>Endopterygota</taxon>
        <taxon>Lepidoptera</taxon>
        <taxon>Glossata</taxon>
        <taxon>Ditrysia</taxon>
        <taxon>Tortricoidea</taxon>
        <taxon>Tortricidae</taxon>
        <taxon>Tortricinae</taxon>
        <taxon>Choristoneura</taxon>
    </lineage>
</organism>